<dbReference type="InterPro" id="IPR050627">
    <property type="entry name" value="Nitroreductase/BluB"/>
</dbReference>
<proteinExistence type="predicted"/>
<gene>
    <name evidence="2" type="ORF">EV663_11169</name>
</gene>
<dbReference type="NCBIfam" id="TIGR02476">
    <property type="entry name" value="BluB"/>
    <property type="match status" value="1"/>
</dbReference>
<dbReference type="RefSeq" id="WP_279432542.1">
    <property type="nucleotide sequence ID" value="NZ_SLXU01000011.1"/>
</dbReference>
<evidence type="ECO:0000313" key="3">
    <source>
        <dbReference type="Proteomes" id="UP000295050"/>
    </source>
</evidence>
<dbReference type="EMBL" id="SLXU01000011">
    <property type="protein sequence ID" value="TCP60281.1"/>
    <property type="molecule type" value="Genomic_DNA"/>
</dbReference>
<dbReference type="PANTHER" id="PTHR23026:SF123">
    <property type="entry name" value="NAD(P)H NITROREDUCTASE RV3131-RELATED"/>
    <property type="match status" value="1"/>
</dbReference>
<dbReference type="Pfam" id="PF00881">
    <property type="entry name" value="Nitroreductase"/>
    <property type="match status" value="1"/>
</dbReference>
<comment type="caution">
    <text evidence="2">The sequence shown here is derived from an EMBL/GenBank/DDBJ whole genome shotgun (WGS) entry which is preliminary data.</text>
</comment>
<dbReference type="InterPro" id="IPR029479">
    <property type="entry name" value="Nitroreductase"/>
</dbReference>
<dbReference type="CDD" id="cd02145">
    <property type="entry name" value="BluB"/>
    <property type="match status" value="1"/>
</dbReference>
<dbReference type="PANTHER" id="PTHR23026">
    <property type="entry name" value="NADPH NITROREDUCTASE"/>
    <property type="match status" value="1"/>
</dbReference>
<reference evidence="2 3" key="1">
    <citation type="submission" date="2019-03" db="EMBL/GenBank/DDBJ databases">
        <title>Genomic Encyclopedia of Type Strains, Phase IV (KMG-IV): sequencing the most valuable type-strain genomes for metagenomic binning, comparative biology and taxonomic classification.</title>
        <authorList>
            <person name="Goeker M."/>
        </authorList>
    </citation>
    <scope>NUCLEOTIDE SEQUENCE [LARGE SCALE GENOMIC DNA]</scope>
    <source>
        <strain evidence="2 3">DSM 24766</strain>
    </source>
</reference>
<dbReference type="InterPro" id="IPR012825">
    <property type="entry name" value="BluB"/>
</dbReference>
<protein>
    <submittedName>
        <fullName evidence="2">Cob(II)yrinic acid a,c-diamide reductase</fullName>
    </submittedName>
</protein>
<dbReference type="InterPro" id="IPR000415">
    <property type="entry name" value="Nitroreductase-like"/>
</dbReference>
<organism evidence="2 3">
    <name type="scientific">Rhodovulum bhavnagarense</name>
    <dbReference type="NCBI Taxonomy" id="992286"/>
    <lineage>
        <taxon>Bacteria</taxon>
        <taxon>Pseudomonadati</taxon>
        <taxon>Pseudomonadota</taxon>
        <taxon>Alphaproteobacteria</taxon>
        <taxon>Rhodobacterales</taxon>
        <taxon>Paracoccaceae</taxon>
        <taxon>Rhodovulum</taxon>
    </lineage>
</organism>
<feature type="domain" description="Nitroreductase" evidence="1">
    <location>
        <begin position="26"/>
        <end position="191"/>
    </location>
</feature>
<evidence type="ECO:0000259" key="1">
    <source>
        <dbReference type="Pfam" id="PF00881"/>
    </source>
</evidence>
<sequence length="218" mass="24326">MDQGVHAPRPDRFAPAFRDQLNQLMRWRRDVRHFRPDPVDEALLARCLDAFRLAPSVGLSEPWRIVRLSSPAARLAARSNFEQANAAALEGYEGEKAALYPRLKLSGMDSAPVQLAIFSDEGTSQGAGLGAATMPEMRRYSVVSAIAMFWLAVRAEGLGLGWVSVLDPDRLARDLSVPGNWALVAYLCIGWPEVERDHPELEEAGWERRAPQLHIEER</sequence>
<accession>A0A4R2RKP5</accession>
<dbReference type="AlphaFoldDB" id="A0A4R2RKP5"/>
<evidence type="ECO:0000313" key="2">
    <source>
        <dbReference type="EMBL" id="TCP60281.1"/>
    </source>
</evidence>
<keyword evidence="3" id="KW-1185">Reference proteome</keyword>
<dbReference type="SUPFAM" id="SSF55469">
    <property type="entry name" value="FMN-dependent nitroreductase-like"/>
    <property type="match status" value="1"/>
</dbReference>
<dbReference type="Gene3D" id="3.40.109.10">
    <property type="entry name" value="NADH Oxidase"/>
    <property type="match status" value="1"/>
</dbReference>
<dbReference type="GO" id="GO:0016491">
    <property type="term" value="F:oxidoreductase activity"/>
    <property type="evidence" value="ECO:0007669"/>
    <property type="project" value="InterPro"/>
</dbReference>
<name>A0A4R2RKP5_9RHOB</name>
<dbReference type="Proteomes" id="UP000295050">
    <property type="component" value="Unassembled WGS sequence"/>
</dbReference>